<comment type="caution">
    <text evidence="2">The sequence shown here is derived from an EMBL/GenBank/DDBJ whole genome shotgun (WGS) entry which is preliminary data.</text>
</comment>
<feature type="region of interest" description="Disordered" evidence="1">
    <location>
        <begin position="149"/>
        <end position="183"/>
    </location>
</feature>
<dbReference type="InterPro" id="IPR023994">
    <property type="entry name" value="NiFe-hyd_HybE"/>
</dbReference>
<dbReference type="NCBIfam" id="TIGR03993">
    <property type="entry name" value="hydrog_HybE"/>
    <property type="match status" value="1"/>
</dbReference>
<dbReference type="Gene3D" id="3.30.1460.40">
    <property type="entry name" value="[NiFe]-hydrogenase assembly chaperone, HybE"/>
    <property type="match status" value="1"/>
</dbReference>
<gene>
    <name evidence="2" type="primary">hybE</name>
    <name evidence="2" type="ORF">HK439_04275</name>
</gene>
<evidence type="ECO:0000256" key="1">
    <source>
        <dbReference type="SAM" id="MobiDB-lite"/>
    </source>
</evidence>
<name>A0A926NXI2_9HYPH</name>
<evidence type="ECO:0000313" key="3">
    <source>
        <dbReference type="Proteomes" id="UP000598467"/>
    </source>
</evidence>
<accession>A0A926NXI2</accession>
<organism evidence="2 3">
    <name type="scientific">Roseibium aggregatum</name>
    <dbReference type="NCBI Taxonomy" id="187304"/>
    <lineage>
        <taxon>Bacteria</taxon>
        <taxon>Pseudomonadati</taxon>
        <taxon>Pseudomonadota</taxon>
        <taxon>Alphaproteobacteria</taxon>
        <taxon>Hyphomicrobiales</taxon>
        <taxon>Stappiaceae</taxon>
        <taxon>Roseibium</taxon>
    </lineage>
</organism>
<dbReference type="AlphaFoldDB" id="A0A926NXI2"/>
<dbReference type="InterPro" id="IPR038530">
    <property type="entry name" value="NiFe-hyd_HybE_sf"/>
</dbReference>
<dbReference type="EMBL" id="JABFCZ010000004">
    <property type="protein sequence ID" value="MBD1545465.1"/>
    <property type="molecule type" value="Genomic_DNA"/>
</dbReference>
<sequence length="198" mass="22101">MVDAAAISERLETCFRQVHSERMDGVPILNDALEVRAVGTHAWNGFWLSILITPWFINVVLLPQETDGVIIRTGEKRMFGFPAGSFEFIRGHEDDLGSIWMCSLFSPVFEFTDMETAEAAAEAALTELFESEDEDNDADRDMQKIWRGEWPDAESGVQEEIDADAEPVAALEDEDEAAAPSAFSRRGLLTGKLRETNL</sequence>
<reference evidence="2" key="1">
    <citation type="submission" date="2020-05" db="EMBL/GenBank/DDBJ databases">
        <title>Identification of trans-AT polyketide cluster in two marine bacteria, producers of a novel glutaramide-containing polyketide sesbanimide D and analogs.</title>
        <authorList>
            <person name="Kacar D."/>
            <person name="Rodriguez P."/>
            <person name="Canedo L."/>
            <person name="Gonzalez E."/>
            <person name="Galan B."/>
            <person name="De La Calle F."/>
            <person name="Garcia J.L."/>
        </authorList>
    </citation>
    <scope>NUCLEOTIDE SEQUENCE</scope>
    <source>
        <strain evidence="2">PHM038</strain>
    </source>
</reference>
<dbReference type="RefSeq" id="WP_190290135.1">
    <property type="nucleotide sequence ID" value="NZ_JABFCZ010000004.1"/>
</dbReference>
<protein>
    <submittedName>
        <fullName evidence="2">[NiFe]-hydrogenase assembly chaperone HybE</fullName>
    </submittedName>
</protein>
<dbReference type="Pfam" id="PF11939">
    <property type="entry name" value="NiFe-hyd_HybE"/>
    <property type="match status" value="1"/>
</dbReference>
<dbReference type="Proteomes" id="UP000598467">
    <property type="component" value="Unassembled WGS sequence"/>
</dbReference>
<feature type="compositionally biased region" description="Acidic residues" evidence="1">
    <location>
        <begin position="157"/>
        <end position="177"/>
    </location>
</feature>
<evidence type="ECO:0000313" key="2">
    <source>
        <dbReference type="EMBL" id="MBD1545465.1"/>
    </source>
</evidence>
<proteinExistence type="predicted"/>